<dbReference type="EMBL" id="QTSX02000175">
    <property type="protein sequence ID" value="KAJ9087945.1"/>
    <property type="molecule type" value="Genomic_DNA"/>
</dbReference>
<proteinExistence type="predicted"/>
<reference evidence="1" key="1">
    <citation type="submission" date="2022-04" db="EMBL/GenBank/DDBJ databases">
        <title>Genome of the entomopathogenic fungus Entomophthora muscae.</title>
        <authorList>
            <person name="Elya C."/>
            <person name="Lovett B.R."/>
            <person name="Lee E."/>
            <person name="Macias A.M."/>
            <person name="Hajek A.E."/>
            <person name="De Bivort B.L."/>
            <person name="Kasson M.T."/>
            <person name="De Fine Licht H.H."/>
            <person name="Stajich J.E."/>
        </authorList>
    </citation>
    <scope>NUCLEOTIDE SEQUENCE</scope>
    <source>
        <strain evidence="1">Berkeley</strain>
    </source>
</reference>
<accession>A0ACC2UML5</accession>
<sequence length="65" mass="7412">MATKHFGDKHINIIKKLETIQIQEYDSVDEFIDAYCALARMSNRRDLQKGTKGAEQILKTTSIQG</sequence>
<gene>
    <name evidence="1" type="ORF">DSO57_1028058</name>
</gene>
<name>A0ACC2UML5_9FUNG</name>
<comment type="caution">
    <text evidence="1">The sequence shown here is derived from an EMBL/GenBank/DDBJ whole genome shotgun (WGS) entry which is preliminary data.</text>
</comment>
<evidence type="ECO:0000313" key="1">
    <source>
        <dbReference type="EMBL" id="KAJ9087945.1"/>
    </source>
</evidence>
<protein>
    <submittedName>
        <fullName evidence="1">Uncharacterized protein</fullName>
    </submittedName>
</protein>
<keyword evidence="2" id="KW-1185">Reference proteome</keyword>
<dbReference type="Proteomes" id="UP001165960">
    <property type="component" value="Unassembled WGS sequence"/>
</dbReference>
<evidence type="ECO:0000313" key="2">
    <source>
        <dbReference type="Proteomes" id="UP001165960"/>
    </source>
</evidence>
<organism evidence="1 2">
    <name type="scientific">Entomophthora muscae</name>
    <dbReference type="NCBI Taxonomy" id="34485"/>
    <lineage>
        <taxon>Eukaryota</taxon>
        <taxon>Fungi</taxon>
        <taxon>Fungi incertae sedis</taxon>
        <taxon>Zoopagomycota</taxon>
        <taxon>Entomophthoromycotina</taxon>
        <taxon>Entomophthoromycetes</taxon>
        <taxon>Entomophthorales</taxon>
        <taxon>Entomophthoraceae</taxon>
        <taxon>Entomophthora</taxon>
    </lineage>
</organism>